<name>A0A9D4RXD1_DREPO</name>
<accession>A0A9D4RXD1</accession>
<evidence type="ECO:0000313" key="1">
    <source>
        <dbReference type="EMBL" id="KAH3884806.1"/>
    </source>
</evidence>
<evidence type="ECO:0000313" key="2">
    <source>
        <dbReference type="Proteomes" id="UP000828390"/>
    </source>
</evidence>
<reference evidence="1" key="2">
    <citation type="submission" date="2020-11" db="EMBL/GenBank/DDBJ databases">
        <authorList>
            <person name="McCartney M.A."/>
            <person name="Auch B."/>
            <person name="Kono T."/>
            <person name="Mallez S."/>
            <person name="Becker A."/>
            <person name="Gohl D.M."/>
            <person name="Silverstein K.A.T."/>
            <person name="Koren S."/>
            <person name="Bechman K.B."/>
            <person name="Herman A."/>
            <person name="Abrahante J.E."/>
            <person name="Garbe J."/>
        </authorList>
    </citation>
    <scope>NUCLEOTIDE SEQUENCE</scope>
    <source>
        <strain evidence="1">Duluth1</strain>
        <tissue evidence="1">Whole animal</tissue>
    </source>
</reference>
<dbReference type="AlphaFoldDB" id="A0A9D4RXD1"/>
<protein>
    <submittedName>
        <fullName evidence="1">Uncharacterized protein</fullName>
    </submittedName>
</protein>
<organism evidence="1 2">
    <name type="scientific">Dreissena polymorpha</name>
    <name type="common">Zebra mussel</name>
    <name type="synonym">Mytilus polymorpha</name>
    <dbReference type="NCBI Taxonomy" id="45954"/>
    <lineage>
        <taxon>Eukaryota</taxon>
        <taxon>Metazoa</taxon>
        <taxon>Spiralia</taxon>
        <taxon>Lophotrochozoa</taxon>
        <taxon>Mollusca</taxon>
        <taxon>Bivalvia</taxon>
        <taxon>Autobranchia</taxon>
        <taxon>Heteroconchia</taxon>
        <taxon>Euheterodonta</taxon>
        <taxon>Imparidentia</taxon>
        <taxon>Neoheterodontei</taxon>
        <taxon>Myida</taxon>
        <taxon>Dreissenoidea</taxon>
        <taxon>Dreissenidae</taxon>
        <taxon>Dreissena</taxon>
    </lineage>
</organism>
<reference evidence="1" key="1">
    <citation type="journal article" date="2019" name="bioRxiv">
        <title>The Genome of the Zebra Mussel, Dreissena polymorpha: A Resource for Invasive Species Research.</title>
        <authorList>
            <person name="McCartney M.A."/>
            <person name="Auch B."/>
            <person name="Kono T."/>
            <person name="Mallez S."/>
            <person name="Zhang Y."/>
            <person name="Obille A."/>
            <person name="Becker A."/>
            <person name="Abrahante J.E."/>
            <person name="Garbe J."/>
            <person name="Badalamenti J.P."/>
            <person name="Herman A."/>
            <person name="Mangelson H."/>
            <person name="Liachko I."/>
            <person name="Sullivan S."/>
            <person name="Sone E.D."/>
            <person name="Koren S."/>
            <person name="Silverstein K.A.T."/>
            <person name="Beckman K.B."/>
            <person name="Gohl D.M."/>
        </authorList>
    </citation>
    <scope>NUCLEOTIDE SEQUENCE</scope>
    <source>
        <strain evidence="1">Duluth1</strain>
        <tissue evidence="1">Whole animal</tissue>
    </source>
</reference>
<proteinExistence type="predicted"/>
<dbReference type="EMBL" id="JAIWYP010000001">
    <property type="protein sequence ID" value="KAH3884806.1"/>
    <property type="molecule type" value="Genomic_DNA"/>
</dbReference>
<gene>
    <name evidence="1" type="ORF">DPMN_008791</name>
</gene>
<comment type="caution">
    <text evidence="1">The sequence shown here is derived from an EMBL/GenBank/DDBJ whole genome shotgun (WGS) entry which is preliminary data.</text>
</comment>
<keyword evidence="2" id="KW-1185">Reference proteome</keyword>
<sequence length="59" mass="7241">MGLSLINSWELNVFRLLWYCFTWSQFKRENEWIPKTDTRIQDIVGHRITQSHDTFQVRV</sequence>
<dbReference type="Proteomes" id="UP000828390">
    <property type="component" value="Unassembled WGS sequence"/>
</dbReference>